<evidence type="ECO:0000256" key="1">
    <source>
        <dbReference type="SAM" id="MobiDB-lite"/>
    </source>
</evidence>
<keyword evidence="3" id="KW-1185">Reference proteome</keyword>
<evidence type="ECO:0008006" key="4">
    <source>
        <dbReference type="Google" id="ProtNLM"/>
    </source>
</evidence>
<accession>A0A1H0BF65</accession>
<gene>
    <name evidence="2" type="ORF">SAMN05192554_1393</name>
</gene>
<dbReference type="EMBL" id="FNIA01000039">
    <property type="protein sequence ID" value="SDN44240.1"/>
    <property type="molecule type" value="Genomic_DNA"/>
</dbReference>
<protein>
    <recommendedName>
        <fullName evidence="4">RecA-superfamily ATPase, KaiC/GvpD/RAD55 family</fullName>
    </recommendedName>
</protein>
<organism evidence="2 3">
    <name type="scientific">Haloarchaeobius iranensis</name>
    <dbReference type="NCBI Taxonomy" id="996166"/>
    <lineage>
        <taxon>Archaea</taxon>
        <taxon>Methanobacteriati</taxon>
        <taxon>Methanobacteriota</taxon>
        <taxon>Stenosarchaea group</taxon>
        <taxon>Halobacteria</taxon>
        <taxon>Halobacteriales</taxon>
        <taxon>Halorubellaceae</taxon>
        <taxon>Haloarchaeobius</taxon>
    </lineage>
</organism>
<sequence length="229" mass="24284">MDGNANSTVEIEALLVDPLPESLSGGSTVLVATTGDPSQHAVCLRILCAQGTEEDTAFVVTTRESANRTIAVYNCLGGETGQPSISIVDTVSEQQSISALYGETHVVFTPSPGDLERLVMALSDLSDSSVPSNRAHHLLIRSLTPVLKATSATHVGTVLERITGLRSESGLCLLGIDYTAHDEETMAAIAPLVDGVLWVTQPSPDRLAFDYQPTRGRHSRSVLDDGTDD</sequence>
<dbReference type="Proteomes" id="UP000199370">
    <property type="component" value="Unassembled WGS sequence"/>
</dbReference>
<dbReference type="AlphaFoldDB" id="A0A1H0BF65"/>
<dbReference type="OrthoDB" id="204717at2157"/>
<dbReference type="InterPro" id="IPR055927">
    <property type="entry name" value="DUF7504"/>
</dbReference>
<dbReference type="RefSeq" id="WP_139172412.1">
    <property type="nucleotide sequence ID" value="NZ_FNIA01000039.1"/>
</dbReference>
<proteinExistence type="predicted"/>
<evidence type="ECO:0000313" key="2">
    <source>
        <dbReference type="EMBL" id="SDN44240.1"/>
    </source>
</evidence>
<feature type="region of interest" description="Disordered" evidence="1">
    <location>
        <begin position="209"/>
        <end position="229"/>
    </location>
</feature>
<dbReference type="Pfam" id="PF24336">
    <property type="entry name" value="DUF7504"/>
    <property type="match status" value="1"/>
</dbReference>
<name>A0A1H0BF65_9EURY</name>
<evidence type="ECO:0000313" key="3">
    <source>
        <dbReference type="Proteomes" id="UP000199370"/>
    </source>
</evidence>
<reference evidence="2 3" key="1">
    <citation type="submission" date="2016-10" db="EMBL/GenBank/DDBJ databases">
        <authorList>
            <person name="de Groot N.N."/>
        </authorList>
    </citation>
    <scope>NUCLEOTIDE SEQUENCE [LARGE SCALE GENOMIC DNA]</scope>
    <source>
        <strain evidence="3">EB21,IBRC-M 10013,KCTC 4048</strain>
    </source>
</reference>